<sequence>MPMLYPTDDKNMQNETYPRMTLSDDSSENGIMSSTGVSGRNVMEKYRPAQVPMVFCTGVVPGTIEDAALGFFADTEERSRMRNSNNKDAMVDDMRILARIQGPTKDDPFRFLGVKWCAHSTSGAAGCFIKSRDYLIIESTGMALDLDGNRFTYMLNHSIELDEVPDFRKNGHVRIAFSICYVLRPHDVGEIDIFCQGFVDIGGKIPKRLSTYMFCDGLMIVPQFVEDAYAKKLTWLLRTQHFGGSGLHPFSQTSPTCPCCKDKLQTGFAKLTERNTTCCICRRTVCQKFGGTQRDDGPGTSVLERYRPEHAPLVVASGTFPGTIEDMALGFLADTDDRSRMRHNTNKDVLVDDIRMLKQIHGPTHEDPFQFLGIKWCSHIPSRTVSFVVKPRDYVVFESTGMAIDPNGQRFSYMLNHSLEIDEVPDYRDFGQVRIAFSTCYIFRQREIDDKADTVDMFARGFMDAGGRFTASNYHVVVCQG</sequence>
<dbReference type="EMBL" id="MBAD02001283">
    <property type="protein sequence ID" value="RLN56241.1"/>
    <property type="molecule type" value="Genomic_DNA"/>
</dbReference>
<dbReference type="SUPFAM" id="SSF55961">
    <property type="entry name" value="Bet v1-like"/>
    <property type="match status" value="2"/>
</dbReference>
<dbReference type="EMBL" id="MBDO02000157">
    <property type="protein sequence ID" value="RLN61435.1"/>
    <property type="molecule type" value="Genomic_DNA"/>
</dbReference>
<protein>
    <recommendedName>
        <fullName evidence="5">START domain-containing protein</fullName>
    </recommendedName>
</protein>
<dbReference type="OrthoDB" id="114078at2759"/>
<evidence type="ECO:0000313" key="3">
    <source>
        <dbReference type="Proteomes" id="UP000277300"/>
    </source>
</evidence>
<comment type="caution">
    <text evidence="2">The sequence shown here is derived from an EMBL/GenBank/DDBJ whole genome shotgun (WGS) entry which is preliminary data.</text>
</comment>
<dbReference type="Gene3D" id="3.30.530.20">
    <property type="match status" value="2"/>
</dbReference>
<dbReference type="Proteomes" id="UP000277300">
    <property type="component" value="Unassembled WGS sequence"/>
</dbReference>
<accession>A0A3F2RQI0</accession>
<evidence type="ECO:0008006" key="5">
    <source>
        <dbReference type="Google" id="ProtNLM"/>
    </source>
</evidence>
<dbReference type="InterPro" id="IPR052727">
    <property type="entry name" value="Rab4/Rab5_effector"/>
</dbReference>
<organism evidence="2 3">
    <name type="scientific">Phytophthora kernoviae</name>
    <dbReference type="NCBI Taxonomy" id="325452"/>
    <lineage>
        <taxon>Eukaryota</taxon>
        <taxon>Sar</taxon>
        <taxon>Stramenopiles</taxon>
        <taxon>Oomycota</taxon>
        <taxon>Peronosporomycetes</taxon>
        <taxon>Peronosporales</taxon>
        <taxon>Peronosporaceae</taxon>
        <taxon>Phytophthora</taxon>
    </lineage>
</organism>
<evidence type="ECO:0000313" key="1">
    <source>
        <dbReference type="EMBL" id="RLN56241.1"/>
    </source>
</evidence>
<reference evidence="3 4" key="1">
    <citation type="submission" date="2018-07" db="EMBL/GenBank/DDBJ databases">
        <title>Genome sequencing of oomycete isolates from Chile give support for New Zealand origin for Phytophthora kernoviae and make available the first Nothophytophthora sp. genome.</title>
        <authorList>
            <person name="Studholme D.J."/>
            <person name="Sanfuentes E."/>
            <person name="Panda P."/>
            <person name="Hill R."/>
            <person name="Sambles C."/>
            <person name="Grant M."/>
            <person name="Williams N.M."/>
            <person name="Mcdougal R.L."/>
        </authorList>
    </citation>
    <scope>NUCLEOTIDE SEQUENCE [LARGE SCALE GENOMIC DNA]</scope>
    <source>
        <strain evidence="2">Chile6</strain>
        <strain evidence="1">Chile7</strain>
    </source>
</reference>
<dbReference type="PANTHER" id="PTHR13510:SF44">
    <property type="entry name" value="RABENOSYN-5"/>
    <property type="match status" value="1"/>
</dbReference>
<dbReference type="PANTHER" id="PTHR13510">
    <property type="entry name" value="FYVE-FINGER-CONTAINING RAB5 EFFECTOR PROTEIN RABENOSYN-5-RELATED"/>
    <property type="match status" value="1"/>
</dbReference>
<gene>
    <name evidence="1" type="ORF">BBJ29_002586</name>
    <name evidence="2" type="ORF">BBP00_00005433</name>
</gene>
<proteinExistence type="predicted"/>
<name>A0A3F2RQI0_9STRA</name>
<dbReference type="AlphaFoldDB" id="A0A3F2RQI0"/>
<evidence type="ECO:0000313" key="4">
    <source>
        <dbReference type="Proteomes" id="UP000284657"/>
    </source>
</evidence>
<dbReference type="Proteomes" id="UP000284657">
    <property type="component" value="Unassembled WGS sequence"/>
</dbReference>
<dbReference type="InterPro" id="IPR023393">
    <property type="entry name" value="START-like_dom_sf"/>
</dbReference>
<evidence type="ECO:0000313" key="2">
    <source>
        <dbReference type="EMBL" id="RLN61435.1"/>
    </source>
</evidence>